<comment type="caution">
    <text evidence="2">The sequence shown here is derived from an EMBL/GenBank/DDBJ whole genome shotgun (WGS) entry which is preliminary data.</text>
</comment>
<dbReference type="EMBL" id="BLKM01000575">
    <property type="protein sequence ID" value="GFG35729.1"/>
    <property type="molecule type" value="Genomic_DNA"/>
</dbReference>
<accession>A0A6L2PT53</accession>
<evidence type="ECO:0000313" key="2">
    <source>
        <dbReference type="EMBL" id="GFG35729.1"/>
    </source>
</evidence>
<proteinExistence type="predicted"/>
<dbReference type="Proteomes" id="UP000502823">
    <property type="component" value="Unassembled WGS sequence"/>
</dbReference>
<reference evidence="3" key="1">
    <citation type="submission" date="2020-01" db="EMBL/GenBank/DDBJ databases">
        <title>Draft genome sequence of the Termite Coptotermes fromosanus.</title>
        <authorList>
            <person name="Itakura S."/>
            <person name="Yosikawa Y."/>
            <person name="Umezawa K."/>
        </authorList>
    </citation>
    <scope>NUCLEOTIDE SEQUENCE [LARGE SCALE GENOMIC DNA]</scope>
</reference>
<keyword evidence="3" id="KW-1185">Reference proteome</keyword>
<feature type="region of interest" description="Disordered" evidence="1">
    <location>
        <begin position="86"/>
        <end position="118"/>
    </location>
</feature>
<sequence length="242" mass="26567">MDREKVRKVATSKYGHKDRKLEPEWEEISKQCACDLMKSSDCHGFPPLDLGVSAAHSLKVDSPLWNQESQLEVSEGRKYSADDLPSLEAESDVSPEQTASTTLPSDLNVRTSANRDTESVAAERNSYLKFLNTPEHIAATWRPKDEFVLPPGSSISAATPLLLDSKKTLSCKATAITKAIIKDFCQWSQNLGGVEKSDMTEDVLQQLFQIGFDAPATRALCVGFKELPVIAESAAQACHLPE</sequence>
<feature type="compositionally biased region" description="Polar residues" evidence="1">
    <location>
        <begin position="94"/>
        <end position="112"/>
    </location>
</feature>
<evidence type="ECO:0000313" key="3">
    <source>
        <dbReference type="Proteomes" id="UP000502823"/>
    </source>
</evidence>
<protein>
    <submittedName>
        <fullName evidence="2">Uncharacterized protein</fullName>
    </submittedName>
</protein>
<evidence type="ECO:0000256" key="1">
    <source>
        <dbReference type="SAM" id="MobiDB-lite"/>
    </source>
</evidence>
<dbReference type="OrthoDB" id="8196601at2759"/>
<name>A0A6L2PT53_COPFO</name>
<dbReference type="InParanoid" id="A0A6L2PT53"/>
<dbReference type="AlphaFoldDB" id="A0A6L2PT53"/>
<feature type="non-terminal residue" evidence="2">
    <location>
        <position position="242"/>
    </location>
</feature>
<organism evidence="2 3">
    <name type="scientific">Coptotermes formosanus</name>
    <name type="common">Formosan subterranean termite</name>
    <dbReference type="NCBI Taxonomy" id="36987"/>
    <lineage>
        <taxon>Eukaryota</taxon>
        <taxon>Metazoa</taxon>
        <taxon>Ecdysozoa</taxon>
        <taxon>Arthropoda</taxon>
        <taxon>Hexapoda</taxon>
        <taxon>Insecta</taxon>
        <taxon>Pterygota</taxon>
        <taxon>Neoptera</taxon>
        <taxon>Polyneoptera</taxon>
        <taxon>Dictyoptera</taxon>
        <taxon>Blattodea</taxon>
        <taxon>Blattoidea</taxon>
        <taxon>Termitoidae</taxon>
        <taxon>Rhinotermitidae</taxon>
        <taxon>Coptotermes</taxon>
    </lineage>
</organism>
<gene>
    <name evidence="2" type="ORF">Cfor_05188</name>
</gene>